<keyword evidence="1" id="KW-0732">Signal</keyword>
<feature type="signal peptide" evidence="1">
    <location>
        <begin position="1"/>
        <end position="21"/>
    </location>
</feature>
<dbReference type="Gene3D" id="1.20.1600.10">
    <property type="entry name" value="Outer membrane efflux proteins (OEP)"/>
    <property type="match status" value="1"/>
</dbReference>
<dbReference type="RefSeq" id="WP_262309870.1">
    <property type="nucleotide sequence ID" value="NZ_CP106679.1"/>
</dbReference>
<name>A0ABY6CPJ6_9BACT</name>
<accession>A0ABY6CPJ6</accession>
<feature type="chain" id="PRO_5046880028" evidence="1">
    <location>
        <begin position="22"/>
        <end position="228"/>
    </location>
</feature>
<evidence type="ECO:0000313" key="2">
    <source>
        <dbReference type="EMBL" id="UXP32435.1"/>
    </source>
</evidence>
<dbReference type="Proteomes" id="UP001065174">
    <property type="component" value="Chromosome"/>
</dbReference>
<evidence type="ECO:0000313" key="3">
    <source>
        <dbReference type="Proteomes" id="UP001065174"/>
    </source>
</evidence>
<proteinExistence type="predicted"/>
<sequence length="228" mass="26393">MIYKKLFILAYLALIGLGTFAQENIEVNQEHLDKLIITAIQNSTKLDKQQIELNSTDYQTKMLNNEHLSLFFISGNLNEYSIRELSGDNTVPNFYPRYNLGVNVRLNHFSEVKNRKKLILQEQQLILKDAEEAERDITAEVTKKYISYLKQKKIYNIKKTLEQFSIADFNALEQKFIEGELDIDKYNNSRRVYYSTKVDVINAESDLLTSKTELESFVGSTLATLGIE</sequence>
<organism evidence="2 3">
    <name type="scientific">Reichenbachiella agarivorans</name>
    <dbReference type="NCBI Taxonomy" id="2979464"/>
    <lineage>
        <taxon>Bacteria</taxon>
        <taxon>Pseudomonadati</taxon>
        <taxon>Bacteroidota</taxon>
        <taxon>Cytophagia</taxon>
        <taxon>Cytophagales</taxon>
        <taxon>Reichenbachiellaceae</taxon>
        <taxon>Reichenbachiella</taxon>
    </lineage>
</organism>
<gene>
    <name evidence="2" type="ORF">N6H18_00400</name>
</gene>
<reference evidence="2" key="1">
    <citation type="submission" date="2022-09" db="EMBL/GenBank/DDBJ databases">
        <title>Comparative genomics and taxonomic characterization of three novel marine species of genus Reichenbachiella exhibiting antioxidant and polysaccharide degradation activities.</title>
        <authorList>
            <person name="Muhammad N."/>
            <person name="Lee Y.-J."/>
            <person name="Ko J."/>
            <person name="Kim S.-G."/>
        </authorList>
    </citation>
    <scope>NUCLEOTIDE SEQUENCE</scope>
    <source>
        <strain evidence="2">BKB1-1</strain>
    </source>
</reference>
<dbReference type="SUPFAM" id="SSF56954">
    <property type="entry name" value="Outer membrane efflux proteins (OEP)"/>
    <property type="match status" value="1"/>
</dbReference>
<protein>
    <submittedName>
        <fullName evidence="2">TolC family protein</fullName>
    </submittedName>
</protein>
<keyword evidence="3" id="KW-1185">Reference proteome</keyword>
<dbReference type="EMBL" id="CP106679">
    <property type="protein sequence ID" value="UXP32435.1"/>
    <property type="molecule type" value="Genomic_DNA"/>
</dbReference>
<evidence type="ECO:0000256" key="1">
    <source>
        <dbReference type="SAM" id="SignalP"/>
    </source>
</evidence>